<name>A0ABW1F668_9ACTN</name>
<feature type="region of interest" description="Disordered" evidence="1">
    <location>
        <begin position="1"/>
        <end position="54"/>
    </location>
</feature>
<protein>
    <submittedName>
        <fullName evidence="2">Uncharacterized protein</fullName>
    </submittedName>
</protein>
<dbReference type="Proteomes" id="UP001596067">
    <property type="component" value="Unassembled WGS sequence"/>
</dbReference>
<proteinExistence type="predicted"/>
<feature type="compositionally biased region" description="Low complexity" evidence="1">
    <location>
        <begin position="44"/>
        <end position="54"/>
    </location>
</feature>
<keyword evidence="3" id="KW-1185">Reference proteome</keyword>
<dbReference type="RefSeq" id="WP_313761404.1">
    <property type="nucleotide sequence ID" value="NZ_BAAAVH010000040.1"/>
</dbReference>
<evidence type="ECO:0000256" key="1">
    <source>
        <dbReference type="SAM" id="MobiDB-lite"/>
    </source>
</evidence>
<reference evidence="3" key="1">
    <citation type="journal article" date="2019" name="Int. J. Syst. Evol. Microbiol.">
        <title>The Global Catalogue of Microorganisms (GCM) 10K type strain sequencing project: providing services to taxonomists for standard genome sequencing and annotation.</title>
        <authorList>
            <consortium name="The Broad Institute Genomics Platform"/>
            <consortium name="The Broad Institute Genome Sequencing Center for Infectious Disease"/>
            <person name="Wu L."/>
            <person name="Ma J."/>
        </authorList>
    </citation>
    <scope>NUCLEOTIDE SEQUENCE [LARGE SCALE GENOMIC DNA]</scope>
    <source>
        <strain evidence="3">CGMCC 4.1469</strain>
    </source>
</reference>
<accession>A0ABW1F668</accession>
<gene>
    <name evidence="2" type="ORF">ACFP0N_33270</name>
</gene>
<evidence type="ECO:0000313" key="3">
    <source>
        <dbReference type="Proteomes" id="UP001596067"/>
    </source>
</evidence>
<dbReference type="EMBL" id="JBHSOD010000066">
    <property type="protein sequence ID" value="MFC5889847.1"/>
    <property type="molecule type" value="Genomic_DNA"/>
</dbReference>
<sequence length="54" mass="5518">MGHQRQQGVQDAQRSAAQQPSHAAQSAAARLASEVSMPTVTGRSSVVVSSMAAP</sequence>
<evidence type="ECO:0000313" key="2">
    <source>
        <dbReference type="EMBL" id="MFC5889847.1"/>
    </source>
</evidence>
<feature type="compositionally biased region" description="Low complexity" evidence="1">
    <location>
        <begin position="12"/>
        <end position="33"/>
    </location>
</feature>
<organism evidence="2 3">
    <name type="scientific">Kitasatospora aburaviensis</name>
    <dbReference type="NCBI Taxonomy" id="67265"/>
    <lineage>
        <taxon>Bacteria</taxon>
        <taxon>Bacillati</taxon>
        <taxon>Actinomycetota</taxon>
        <taxon>Actinomycetes</taxon>
        <taxon>Kitasatosporales</taxon>
        <taxon>Streptomycetaceae</taxon>
        <taxon>Kitasatospora</taxon>
    </lineage>
</organism>
<feature type="compositionally biased region" description="Polar residues" evidence="1">
    <location>
        <begin position="1"/>
        <end position="10"/>
    </location>
</feature>
<comment type="caution">
    <text evidence="2">The sequence shown here is derived from an EMBL/GenBank/DDBJ whole genome shotgun (WGS) entry which is preliminary data.</text>
</comment>